<accession>A0A182Y6F9</accession>
<proteinExistence type="predicted"/>
<feature type="region of interest" description="Disordered" evidence="1">
    <location>
        <begin position="107"/>
        <end position="159"/>
    </location>
</feature>
<dbReference type="AlphaFoldDB" id="A0A182Y6F9"/>
<reference evidence="3" key="1">
    <citation type="journal article" date="2014" name="Genome Biol.">
        <title>Genome analysis of a major urban malaria vector mosquito, Anopheles stephensi.</title>
        <authorList>
            <person name="Jiang X."/>
            <person name="Peery A."/>
            <person name="Hall A.B."/>
            <person name="Sharma A."/>
            <person name="Chen X.G."/>
            <person name="Waterhouse R.M."/>
            <person name="Komissarov A."/>
            <person name="Riehle M.M."/>
            <person name="Shouche Y."/>
            <person name="Sharakhova M.V."/>
            <person name="Lawson D."/>
            <person name="Pakpour N."/>
            <person name="Arensburger P."/>
            <person name="Davidson V.L."/>
            <person name="Eiglmeier K."/>
            <person name="Emrich S."/>
            <person name="George P."/>
            <person name="Kennedy R.C."/>
            <person name="Mane S.P."/>
            <person name="Maslen G."/>
            <person name="Oringanje C."/>
            <person name="Qi Y."/>
            <person name="Settlage R."/>
            <person name="Tojo M."/>
            <person name="Tubio J.M."/>
            <person name="Unger M.F."/>
            <person name="Wang B."/>
            <person name="Vernick K.D."/>
            <person name="Ribeiro J.M."/>
            <person name="James A.A."/>
            <person name="Michel K."/>
            <person name="Riehle M.A."/>
            <person name="Luckhart S."/>
            <person name="Sharakhov I.V."/>
            <person name="Tu Z."/>
        </authorList>
    </citation>
    <scope>NUCLEOTIDE SEQUENCE [LARGE SCALE GENOMIC DNA]</scope>
    <source>
        <strain evidence="3">Indian</strain>
    </source>
</reference>
<protein>
    <submittedName>
        <fullName evidence="2">Uncharacterized protein</fullName>
    </submittedName>
</protein>
<evidence type="ECO:0000256" key="1">
    <source>
        <dbReference type="SAM" id="MobiDB-lite"/>
    </source>
</evidence>
<organism evidence="2 3">
    <name type="scientific">Anopheles stephensi</name>
    <name type="common">Indo-Pakistan malaria mosquito</name>
    <dbReference type="NCBI Taxonomy" id="30069"/>
    <lineage>
        <taxon>Eukaryota</taxon>
        <taxon>Metazoa</taxon>
        <taxon>Ecdysozoa</taxon>
        <taxon>Arthropoda</taxon>
        <taxon>Hexapoda</taxon>
        <taxon>Insecta</taxon>
        <taxon>Pterygota</taxon>
        <taxon>Neoptera</taxon>
        <taxon>Endopterygota</taxon>
        <taxon>Diptera</taxon>
        <taxon>Nematocera</taxon>
        <taxon>Culicoidea</taxon>
        <taxon>Culicidae</taxon>
        <taxon>Anophelinae</taxon>
        <taxon>Anopheles</taxon>
    </lineage>
</organism>
<evidence type="ECO:0000313" key="2">
    <source>
        <dbReference type="EnsemblMetazoa" id="ASTEI04045-PA"/>
    </source>
</evidence>
<dbReference type="VEuPathDB" id="VectorBase:ASTE000516"/>
<dbReference type="VEuPathDB" id="VectorBase:ASTEI04045"/>
<feature type="region of interest" description="Disordered" evidence="1">
    <location>
        <begin position="19"/>
        <end position="74"/>
    </location>
</feature>
<sequence>MARSVKSVKPGLLLEPATLQTSSVSAGSSPSGRRKSVALRTGSFDEQQLLRAELASRGGASSTPNTAPHASPKFFRTQSFGDRLLASPKFVKSKKMFHSIGQKSSSSTVLFFPPESSSPAAKTSGTSFGSRRKHPVEGSVRAQEPATSEQSTPERDPLGAYREELRQLRQLQKERFRSRSSSISIERWNESATGQSPNANKKRCLIIPAKLDNQLQLVMVVLE</sequence>
<dbReference type="EnsemblMetazoa" id="ASTEI04045-RA">
    <property type="protein sequence ID" value="ASTEI04045-PA"/>
    <property type="gene ID" value="ASTEI04045"/>
</dbReference>
<feature type="compositionally biased region" description="Polar residues" evidence="1">
    <location>
        <begin position="59"/>
        <end position="68"/>
    </location>
</feature>
<keyword evidence="3" id="KW-1185">Reference proteome</keyword>
<dbReference type="Proteomes" id="UP000076408">
    <property type="component" value="Unassembled WGS sequence"/>
</dbReference>
<reference evidence="2" key="2">
    <citation type="submission" date="2020-05" db="UniProtKB">
        <authorList>
            <consortium name="EnsemblMetazoa"/>
        </authorList>
    </citation>
    <scope>IDENTIFICATION</scope>
    <source>
        <strain evidence="2">Indian</strain>
    </source>
</reference>
<dbReference type="VEuPathDB" id="VectorBase:ASTEI20_031495"/>
<dbReference type="OMA" id="ERWNENA"/>
<feature type="compositionally biased region" description="Low complexity" evidence="1">
    <location>
        <begin position="22"/>
        <end position="31"/>
    </location>
</feature>
<name>A0A182Y6F9_ANOST</name>
<evidence type="ECO:0000313" key="3">
    <source>
        <dbReference type="Proteomes" id="UP000076408"/>
    </source>
</evidence>
<feature type="compositionally biased region" description="Polar residues" evidence="1">
    <location>
        <begin position="107"/>
        <end position="129"/>
    </location>
</feature>